<dbReference type="GO" id="GO:0005789">
    <property type="term" value="C:endoplasmic reticulum membrane"/>
    <property type="evidence" value="ECO:0007669"/>
    <property type="project" value="UniProtKB-SubCell"/>
</dbReference>
<comment type="similarity">
    <text evidence="7">Belongs to the type 2 lipid phosphate phosphatase family.</text>
</comment>
<feature type="transmembrane region" description="Helical" evidence="9">
    <location>
        <begin position="362"/>
        <end position="384"/>
    </location>
</feature>
<keyword evidence="3" id="KW-0378">Hydrolase</keyword>
<gene>
    <name evidence="11" type="ORF">EW145_g2722</name>
</gene>
<proteinExistence type="inferred from homology"/>
<keyword evidence="4" id="KW-0256">Endoplasmic reticulum</keyword>
<dbReference type="EMBL" id="SGPK01000101">
    <property type="protein sequence ID" value="THH08409.1"/>
    <property type="molecule type" value="Genomic_DNA"/>
</dbReference>
<evidence type="ECO:0000313" key="11">
    <source>
        <dbReference type="EMBL" id="THH08409.1"/>
    </source>
</evidence>
<comment type="subcellular location">
    <subcellularLocation>
        <location evidence="1">Endoplasmic reticulum membrane</location>
        <topology evidence="1">Multi-pass membrane protein</topology>
    </subcellularLocation>
</comment>
<evidence type="ECO:0000256" key="3">
    <source>
        <dbReference type="ARBA" id="ARBA00022801"/>
    </source>
</evidence>
<dbReference type="SUPFAM" id="SSF48317">
    <property type="entry name" value="Acid phosphatase/Vanadium-dependent haloperoxidase"/>
    <property type="match status" value="1"/>
</dbReference>
<evidence type="ECO:0000256" key="4">
    <source>
        <dbReference type="ARBA" id="ARBA00022824"/>
    </source>
</evidence>
<feature type="transmembrane region" description="Helical" evidence="9">
    <location>
        <begin position="195"/>
        <end position="223"/>
    </location>
</feature>
<name>A0A4S4LA11_9AGAM</name>
<dbReference type="Pfam" id="PF01569">
    <property type="entry name" value="PAP2"/>
    <property type="match status" value="1"/>
</dbReference>
<organism evidence="11 12">
    <name type="scientific">Phellinidium pouzarii</name>
    <dbReference type="NCBI Taxonomy" id="167371"/>
    <lineage>
        <taxon>Eukaryota</taxon>
        <taxon>Fungi</taxon>
        <taxon>Dikarya</taxon>
        <taxon>Basidiomycota</taxon>
        <taxon>Agaricomycotina</taxon>
        <taxon>Agaricomycetes</taxon>
        <taxon>Hymenochaetales</taxon>
        <taxon>Hymenochaetaceae</taxon>
        <taxon>Phellinidium</taxon>
    </lineage>
</organism>
<dbReference type="AlphaFoldDB" id="A0A4S4LA11"/>
<sequence length="555" mass="61466">MTTTNDRVANGFHDTHNLNVDKHWAHDTNSIPNAFVNTDALSSVRSDAVGTAAEEFYTRTLAPWRAAARRFVMRNLRTESEWIARLQKCVRSPWWDSYFVYTSSLGTHTFFMTALPIFFFFGFPEAGRGLVFVLGMGVYASSFLKDVVCAPRPYAPPVTRLTIGSHHLEYGFPSTHSTNSVSIALYIYSLIHVQYFSVAAISTMTYSLLCVLISVYIFSIVFGRLYTGMHSLTDCAVGVALGTAIWGAHALWWSPIEAWIVGTSGSYSWLPSWGGPLVIALLCGLMVHRHPQPVDDCPCFEDAIAFVSVIAGVLVSHWGGVYLGFEDHHIVSRMAGRALPFMEPAVWENGEAWAAAWRSMSIWWGMALLKLTLGISIIFAWRLIVKVVLHSFLPPLFRMISYKILPRLVSINILPKGSELPVRRFYTPATEYDGSVPEGGLHPIPSVIDLPATLHDRGQFELDSESGGMKKRKGPSRGTSDFSWEKDEKNGYLAPVGAPGSIYGGKSSVEEDDKEYVKHYDADVLTKVIVYAGIGILATGPVPVMFEILGWGVHP</sequence>
<keyword evidence="12" id="KW-1185">Reference proteome</keyword>
<dbReference type="Proteomes" id="UP000308199">
    <property type="component" value="Unassembled WGS sequence"/>
</dbReference>
<evidence type="ECO:0000313" key="12">
    <source>
        <dbReference type="Proteomes" id="UP000308199"/>
    </source>
</evidence>
<reference evidence="11 12" key="1">
    <citation type="submission" date="2019-02" db="EMBL/GenBank/DDBJ databases">
        <title>Genome sequencing of the rare red list fungi Phellinidium pouzarii.</title>
        <authorList>
            <person name="Buettner E."/>
            <person name="Kellner H."/>
        </authorList>
    </citation>
    <scope>NUCLEOTIDE SEQUENCE [LARGE SCALE GENOMIC DNA]</scope>
    <source>
        <strain evidence="11 12">DSM 108285</strain>
    </source>
</reference>
<keyword evidence="5 9" id="KW-1133">Transmembrane helix</keyword>
<dbReference type="GO" id="GO:0042392">
    <property type="term" value="F:sphingosine-1-phosphate phosphatase activity"/>
    <property type="evidence" value="ECO:0007669"/>
    <property type="project" value="TreeGrafter"/>
</dbReference>
<protein>
    <recommendedName>
        <fullName evidence="10">Phosphatidic acid phosphatase type 2/haloperoxidase domain-containing protein</fullName>
    </recommendedName>
</protein>
<feature type="region of interest" description="Disordered" evidence="8">
    <location>
        <begin position="462"/>
        <end position="484"/>
    </location>
</feature>
<comment type="caution">
    <text evidence="11">The sequence shown here is derived from an EMBL/GenBank/DDBJ whole genome shotgun (WGS) entry which is preliminary data.</text>
</comment>
<dbReference type="PANTHER" id="PTHR14969">
    <property type="entry name" value="SPHINGOSINE-1-PHOSPHATE PHOSPHOHYDROLASE"/>
    <property type="match status" value="1"/>
</dbReference>
<evidence type="ECO:0000256" key="7">
    <source>
        <dbReference type="ARBA" id="ARBA00038324"/>
    </source>
</evidence>
<dbReference type="InterPro" id="IPR000326">
    <property type="entry name" value="PAP2/HPO"/>
</dbReference>
<evidence type="ECO:0000256" key="1">
    <source>
        <dbReference type="ARBA" id="ARBA00004477"/>
    </source>
</evidence>
<dbReference type="OrthoDB" id="301434at2759"/>
<feature type="transmembrane region" description="Helical" evidence="9">
    <location>
        <begin position="273"/>
        <end position="291"/>
    </location>
</feature>
<keyword evidence="2 9" id="KW-0812">Transmembrane</keyword>
<feature type="transmembrane region" description="Helical" evidence="9">
    <location>
        <begin position="303"/>
        <end position="325"/>
    </location>
</feature>
<evidence type="ECO:0000256" key="6">
    <source>
        <dbReference type="ARBA" id="ARBA00023136"/>
    </source>
</evidence>
<keyword evidence="6 9" id="KW-0472">Membrane</keyword>
<feature type="transmembrane region" description="Helical" evidence="9">
    <location>
        <begin position="528"/>
        <end position="553"/>
    </location>
</feature>
<evidence type="ECO:0000256" key="2">
    <source>
        <dbReference type="ARBA" id="ARBA00022692"/>
    </source>
</evidence>
<feature type="transmembrane region" description="Helical" evidence="9">
    <location>
        <begin position="98"/>
        <end position="123"/>
    </location>
</feature>
<dbReference type="Gene3D" id="1.20.144.10">
    <property type="entry name" value="Phosphatidic acid phosphatase type 2/haloperoxidase"/>
    <property type="match status" value="1"/>
</dbReference>
<dbReference type="InterPro" id="IPR036938">
    <property type="entry name" value="PAP2/HPO_sf"/>
</dbReference>
<dbReference type="PANTHER" id="PTHR14969:SF28">
    <property type="entry name" value="DIHYDROSPHINGOSINE 1-PHOSPHATE PHOSPHATASE LCB3-RELATED"/>
    <property type="match status" value="1"/>
</dbReference>
<evidence type="ECO:0000259" key="10">
    <source>
        <dbReference type="SMART" id="SM00014"/>
    </source>
</evidence>
<dbReference type="CDD" id="cd03388">
    <property type="entry name" value="PAP2_SPPase1"/>
    <property type="match status" value="1"/>
</dbReference>
<dbReference type="SMART" id="SM00014">
    <property type="entry name" value="acidPPc"/>
    <property type="match status" value="1"/>
</dbReference>
<evidence type="ECO:0000256" key="5">
    <source>
        <dbReference type="ARBA" id="ARBA00022989"/>
    </source>
</evidence>
<accession>A0A4S4LA11</accession>
<evidence type="ECO:0000256" key="8">
    <source>
        <dbReference type="SAM" id="MobiDB-lite"/>
    </source>
</evidence>
<evidence type="ECO:0000256" key="9">
    <source>
        <dbReference type="SAM" id="Phobius"/>
    </source>
</evidence>
<feature type="domain" description="Phosphatidic acid phosphatase type 2/haloperoxidase" evidence="10">
    <location>
        <begin position="127"/>
        <end position="251"/>
    </location>
</feature>
<feature type="transmembrane region" description="Helical" evidence="9">
    <location>
        <begin position="235"/>
        <end position="253"/>
    </location>
</feature>